<gene>
    <name evidence="5" type="ORF">HUT08_16325</name>
</gene>
<evidence type="ECO:0000259" key="4">
    <source>
        <dbReference type="PROSITE" id="PS51186"/>
    </source>
</evidence>
<dbReference type="SUPFAM" id="SSF55729">
    <property type="entry name" value="Acyl-CoA N-acyltransferases (Nat)"/>
    <property type="match status" value="1"/>
</dbReference>
<dbReference type="InterPro" id="IPR050832">
    <property type="entry name" value="Bact_Acetyltransf"/>
</dbReference>
<reference evidence="5 6" key="1">
    <citation type="submission" date="2020-06" db="EMBL/GenBank/DDBJ databases">
        <title>Genome mining for natural products.</title>
        <authorList>
            <person name="Zhang B."/>
            <person name="Shi J."/>
            <person name="Ge H."/>
        </authorList>
    </citation>
    <scope>NUCLEOTIDE SEQUENCE [LARGE SCALE GENOMIC DNA]</scope>
    <source>
        <strain evidence="5 6">NA00687</strain>
    </source>
</reference>
<sequence>MRPVADADWPALAALEERAYAGLGLSEGEAALRSRARVSPATCTVLDRAGDLVGYLLALPYPPFHSPDLAHAETATAAVPTRNLHLHDLVVAPEHRGAGLARRLLRHLTAAARSAGHEQISLVAVAGSAPFWAGHGYRPHPEVPLPDSYGTDAVYMSAPVPGRTPTPGRAGDARPGTPVIDEVG</sequence>
<evidence type="ECO:0000256" key="2">
    <source>
        <dbReference type="ARBA" id="ARBA00023315"/>
    </source>
</evidence>
<dbReference type="AlphaFoldDB" id="A0A7H8NJ23"/>
<keyword evidence="1 5" id="KW-0808">Transferase</keyword>
<proteinExistence type="predicted"/>
<dbReference type="GO" id="GO:0016747">
    <property type="term" value="F:acyltransferase activity, transferring groups other than amino-acyl groups"/>
    <property type="evidence" value="ECO:0007669"/>
    <property type="project" value="InterPro"/>
</dbReference>
<organism evidence="5 6">
    <name type="scientific">Streptomyces buecherae</name>
    <dbReference type="NCBI Taxonomy" id="2763006"/>
    <lineage>
        <taxon>Bacteria</taxon>
        <taxon>Bacillati</taxon>
        <taxon>Actinomycetota</taxon>
        <taxon>Actinomycetes</taxon>
        <taxon>Kitasatosporales</taxon>
        <taxon>Streptomycetaceae</taxon>
        <taxon>Streptomyces</taxon>
    </lineage>
</organism>
<accession>A0A7H8NJ23</accession>
<dbReference type="PROSITE" id="PS51186">
    <property type="entry name" value="GNAT"/>
    <property type="match status" value="1"/>
</dbReference>
<dbReference type="PANTHER" id="PTHR43877">
    <property type="entry name" value="AMINOALKYLPHOSPHONATE N-ACETYLTRANSFERASE-RELATED-RELATED"/>
    <property type="match status" value="1"/>
</dbReference>
<evidence type="ECO:0000313" key="5">
    <source>
        <dbReference type="EMBL" id="QKW54564.1"/>
    </source>
</evidence>
<keyword evidence="6" id="KW-1185">Reference proteome</keyword>
<dbReference type="CDD" id="cd04301">
    <property type="entry name" value="NAT_SF"/>
    <property type="match status" value="1"/>
</dbReference>
<protein>
    <submittedName>
        <fullName evidence="5">GNAT family N-acetyltransferase</fullName>
    </submittedName>
</protein>
<dbReference type="InterPro" id="IPR000182">
    <property type="entry name" value="GNAT_dom"/>
</dbReference>
<dbReference type="InterPro" id="IPR016181">
    <property type="entry name" value="Acyl_CoA_acyltransferase"/>
</dbReference>
<evidence type="ECO:0000313" key="6">
    <source>
        <dbReference type="Proteomes" id="UP000509303"/>
    </source>
</evidence>
<dbReference type="Gene3D" id="3.40.630.30">
    <property type="match status" value="1"/>
</dbReference>
<keyword evidence="2" id="KW-0012">Acyltransferase</keyword>
<dbReference type="EMBL" id="CP054929">
    <property type="protein sequence ID" value="QKW54564.1"/>
    <property type="molecule type" value="Genomic_DNA"/>
</dbReference>
<dbReference type="Proteomes" id="UP000509303">
    <property type="component" value="Chromosome"/>
</dbReference>
<dbReference type="Pfam" id="PF00583">
    <property type="entry name" value="Acetyltransf_1"/>
    <property type="match status" value="1"/>
</dbReference>
<evidence type="ECO:0000256" key="1">
    <source>
        <dbReference type="ARBA" id="ARBA00022679"/>
    </source>
</evidence>
<evidence type="ECO:0000256" key="3">
    <source>
        <dbReference type="SAM" id="MobiDB-lite"/>
    </source>
</evidence>
<feature type="domain" description="N-acetyltransferase" evidence="4">
    <location>
        <begin position="1"/>
        <end position="161"/>
    </location>
</feature>
<name>A0A7H8NJ23_9ACTN</name>
<feature type="region of interest" description="Disordered" evidence="3">
    <location>
        <begin position="161"/>
        <end position="184"/>
    </location>
</feature>